<evidence type="ECO:0000259" key="5">
    <source>
        <dbReference type="PROSITE" id="PS51366"/>
    </source>
</evidence>
<organism evidence="6 7">
    <name type="scientific">Plasmodiophora brassicae</name>
    <name type="common">Clubroot disease agent</name>
    <dbReference type="NCBI Taxonomy" id="37360"/>
    <lineage>
        <taxon>Eukaryota</taxon>
        <taxon>Sar</taxon>
        <taxon>Rhizaria</taxon>
        <taxon>Endomyxa</taxon>
        <taxon>Phytomyxea</taxon>
        <taxon>Plasmodiophorida</taxon>
        <taxon>Plasmodiophoridae</taxon>
        <taxon>Plasmodiophora</taxon>
    </lineage>
</organism>
<evidence type="ECO:0000256" key="2">
    <source>
        <dbReference type="ARBA" id="ARBA00006856"/>
    </source>
</evidence>
<dbReference type="GO" id="GO:0042274">
    <property type="term" value="P:ribosomal small subunit biogenesis"/>
    <property type="evidence" value="ECO:0007669"/>
    <property type="project" value="TreeGrafter"/>
</dbReference>
<dbReference type="SMART" id="SM00544">
    <property type="entry name" value="MA3"/>
    <property type="match status" value="1"/>
</dbReference>
<evidence type="ECO:0000256" key="3">
    <source>
        <dbReference type="ARBA" id="ARBA00023242"/>
    </source>
</evidence>
<dbReference type="PANTHER" id="PTHR18034">
    <property type="entry name" value="CELL CYCLE CONTROL PROTEIN CWF22-RELATED"/>
    <property type="match status" value="1"/>
</dbReference>
<dbReference type="SUPFAM" id="SSF48371">
    <property type="entry name" value="ARM repeat"/>
    <property type="match status" value="1"/>
</dbReference>
<comment type="subcellular location">
    <subcellularLocation>
        <location evidence="1">Nucleus</location>
        <location evidence="1">Nucleolus</location>
    </subcellularLocation>
</comment>
<sequence>MGRRPQDRRLRLPDALAAEIASASDPGRHFTKQKRQRSRKEVRKAERAAKKQRRNAHARPAAEQAPPTPAVASKPNTKDAVRPVKLARTTVNRLPRMPLKLDDDVSDIDAEIAMLEKKLGNSDKLKKELEDDGLEYLHDVIDNLGKASDTSDGDEQSGDDEVAMSDDDADDEERLVAIQEATEKRKRKQAHLYGDESVVRTESAYVPPHARAARVETGLTKMITGQLNRLSVDNIETIATTLKTVFESHPRGTLCDIIAQVSLGLVLSYRTTSPPPSIPALITYLTAHCGSEVAAGFLERLAPALVDARQSGTNDSGLPSALRAGNLVRTLSSLYEFQVIDCGLIYDLIRLFASGLTEVDVELLLVLLTGCGRQLRRDDPAALKEIIVLIQSKTVGDQPPRVQFMLQTIYDLKNNKIRVHEQHDESLRNWLAQICGPKSAETQLHVSWQDLTADHKRTGRWWLGSAKRSTTFSEAKESPDDRVKAVVEKDPDLLAKARARRLTTDVQLAVFCIIMGSSDYLDAFEKLVRLGLRPPADRDVVFVLFDCCGHERAWNPFYAFLAAKLCSFHRAMKFTFQKAFRDVFKTLPESNKRRAANLGHLLAHLIGQFSISLSHLKIVDLAACRDTPTTVFFIVLFKSLLQLPDRVVGACFERISASSELQTLRDSMAVFIHRHLTPLPNLAPKISLALRCMEKTSALESVI</sequence>
<evidence type="ECO:0000313" key="7">
    <source>
        <dbReference type="Proteomes" id="UP000290189"/>
    </source>
</evidence>
<feature type="region of interest" description="Disordered" evidence="4">
    <location>
        <begin position="18"/>
        <end position="82"/>
    </location>
</feature>
<dbReference type="InterPro" id="IPR003890">
    <property type="entry name" value="MIF4G-like_typ-3"/>
</dbReference>
<dbReference type="EMBL" id="OVEO01000007">
    <property type="protein sequence ID" value="SPQ97199.1"/>
    <property type="molecule type" value="Genomic_DNA"/>
</dbReference>
<geneLocation type="mitochondrion" evidence="6"/>
<dbReference type="Gene3D" id="1.25.40.180">
    <property type="match status" value="1"/>
</dbReference>
<reference evidence="6 7" key="1">
    <citation type="submission" date="2018-03" db="EMBL/GenBank/DDBJ databases">
        <authorList>
            <person name="Fogelqvist J."/>
        </authorList>
    </citation>
    <scope>NUCLEOTIDE SEQUENCE [LARGE SCALE GENOMIC DNA]</scope>
</reference>
<feature type="compositionally biased region" description="Acidic residues" evidence="4">
    <location>
        <begin position="151"/>
        <end position="171"/>
    </location>
</feature>
<evidence type="ECO:0000313" key="6">
    <source>
        <dbReference type="EMBL" id="SPQ97199.1"/>
    </source>
</evidence>
<dbReference type="GO" id="GO:0003723">
    <property type="term" value="F:RNA binding"/>
    <property type="evidence" value="ECO:0007669"/>
    <property type="project" value="InterPro"/>
</dbReference>
<feature type="domain" description="MI" evidence="5">
    <location>
        <begin position="505"/>
        <end position="621"/>
    </location>
</feature>
<keyword evidence="6" id="KW-0496">Mitochondrion</keyword>
<dbReference type="Pfam" id="PF02847">
    <property type="entry name" value="MA3"/>
    <property type="match status" value="1"/>
</dbReference>
<comment type="similarity">
    <text evidence="2">Belongs to the CWC22 family.</text>
</comment>
<gene>
    <name evidence="6" type="ORF">PLBR_LOCUS4414</name>
</gene>
<dbReference type="PROSITE" id="PS51366">
    <property type="entry name" value="MI"/>
    <property type="match status" value="1"/>
</dbReference>
<feature type="region of interest" description="Disordered" evidence="4">
    <location>
        <begin position="145"/>
        <end position="171"/>
    </location>
</feature>
<proteinExistence type="inferred from homology"/>
<dbReference type="GO" id="GO:0005730">
    <property type="term" value="C:nucleolus"/>
    <property type="evidence" value="ECO:0007669"/>
    <property type="project" value="UniProtKB-SubCell"/>
</dbReference>
<accession>A0A3P3YAQ4</accession>
<dbReference type="SMART" id="SM00543">
    <property type="entry name" value="MIF4G"/>
    <property type="match status" value="1"/>
</dbReference>
<protein>
    <recommendedName>
        <fullName evidence="5">MI domain-containing protein</fullName>
    </recommendedName>
</protein>
<feature type="compositionally biased region" description="Basic residues" evidence="4">
    <location>
        <begin position="29"/>
        <end position="42"/>
    </location>
</feature>
<name>A0A3P3YAQ4_PLABS</name>
<dbReference type="PANTHER" id="PTHR18034:SF4">
    <property type="entry name" value="NUCLEOLAR MIF4G DOMAIN-CONTAINING PROTEIN 1"/>
    <property type="match status" value="1"/>
</dbReference>
<evidence type="ECO:0000256" key="1">
    <source>
        <dbReference type="ARBA" id="ARBA00004604"/>
    </source>
</evidence>
<keyword evidence="3" id="KW-0539">Nucleus</keyword>
<dbReference type="InterPro" id="IPR050781">
    <property type="entry name" value="CWC22_splicing_factor"/>
</dbReference>
<dbReference type="InterPro" id="IPR016024">
    <property type="entry name" value="ARM-type_fold"/>
</dbReference>
<dbReference type="InterPro" id="IPR003891">
    <property type="entry name" value="Initiation_fac_eIF4g_MI"/>
</dbReference>
<dbReference type="Proteomes" id="UP000290189">
    <property type="component" value="Unassembled WGS sequence"/>
</dbReference>
<dbReference type="AlphaFoldDB" id="A0A3P3YAQ4"/>
<dbReference type="Pfam" id="PF02854">
    <property type="entry name" value="MIF4G"/>
    <property type="match status" value="1"/>
</dbReference>
<evidence type="ECO:0000256" key="4">
    <source>
        <dbReference type="SAM" id="MobiDB-lite"/>
    </source>
</evidence>